<feature type="region of interest" description="Disordered" evidence="1">
    <location>
        <begin position="1"/>
        <end position="21"/>
    </location>
</feature>
<gene>
    <name evidence="2" type="ORF">V6N11_018622</name>
</gene>
<keyword evidence="3" id="KW-1185">Reference proteome</keyword>
<evidence type="ECO:0000313" key="2">
    <source>
        <dbReference type="EMBL" id="KAK8972434.1"/>
    </source>
</evidence>
<evidence type="ECO:0000313" key="3">
    <source>
        <dbReference type="Proteomes" id="UP001396334"/>
    </source>
</evidence>
<accession>A0ABR2N8E7</accession>
<name>A0ABR2N8E7_9ROSI</name>
<organism evidence="2 3">
    <name type="scientific">Hibiscus sabdariffa</name>
    <name type="common">roselle</name>
    <dbReference type="NCBI Taxonomy" id="183260"/>
    <lineage>
        <taxon>Eukaryota</taxon>
        <taxon>Viridiplantae</taxon>
        <taxon>Streptophyta</taxon>
        <taxon>Embryophyta</taxon>
        <taxon>Tracheophyta</taxon>
        <taxon>Spermatophyta</taxon>
        <taxon>Magnoliopsida</taxon>
        <taxon>eudicotyledons</taxon>
        <taxon>Gunneridae</taxon>
        <taxon>Pentapetalae</taxon>
        <taxon>rosids</taxon>
        <taxon>malvids</taxon>
        <taxon>Malvales</taxon>
        <taxon>Malvaceae</taxon>
        <taxon>Malvoideae</taxon>
        <taxon>Hibiscus</taxon>
    </lineage>
</organism>
<feature type="compositionally biased region" description="Polar residues" evidence="1">
    <location>
        <begin position="78"/>
        <end position="89"/>
    </location>
</feature>
<reference evidence="2 3" key="1">
    <citation type="journal article" date="2024" name="G3 (Bethesda)">
        <title>Genome assembly of Hibiscus sabdariffa L. provides insights into metabolisms of medicinal natural products.</title>
        <authorList>
            <person name="Kim T."/>
        </authorList>
    </citation>
    <scope>NUCLEOTIDE SEQUENCE [LARGE SCALE GENOMIC DNA]</scope>
    <source>
        <strain evidence="2">TK-2024</strain>
        <tissue evidence="2">Old leaves</tissue>
    </source>
</reference>
<proteinExistence type="predicted"/>
<protein>
    <submittedName>
        <fullName evidence="2">Uncharacterized protein</fullName>
    </submittedName>
</protein>
<dbReference type="EMBL" id="JBBPBN010000214">
    <property type="protein sequence ID" value="KAK8972434.1"/>
    <property type="molecule type" value="Genomic_DNA"/>
</dbReference>
<comment type="caution">
    <text evidence="2">The sequence shown here is derived from an EMBL/GenBank/DDBJ whole genome shotgun (WGS) entry which is preliminary data.</text>
</comment>
<sequence length="264" mass="28071">MVNFAPSISDNFQPTGDSPSTIGVVGEPGCVDDQHVVKRSPGDGDDFMDVAVGDVISNMEEGLVDTSGDGMICDESGSKQVNDGSTESTAGGVPTKPTFHDMLTGWYPDVLPAPTILDLDVEIHDEDVQISIMDDTHMQAPTRKARKAMNSKSDNASENLNREQVDKDVVDGSDLEKSMENHGNVQIESMEVHVIQSDGGRVLLCRSWLKSSGKSSGEGNQGGKFVVASLNVIIPAQVTLNTDALLAVRVVERGSELASKNVDG</sequence>
<dbReference type="Proteomes" id="UP001396334">
    <property type="component" value="Unassembled WGS sequence"/>
</dbReference>
<evidence type="ECO:0000256" key="1">
    <source>
        <dbReference type="SAM" id="MobiDB-lite"/>
    </source>
</evidence>
<feature type="region of interest" description="Disordered" evidence="1">
    <location>
        <begin position="74"/>
        <end position="95"/>
    </location>
</feature>
<feature type="region of interest" description="Disordered" evidence="1">
    <location>
        <begin position="139"/>
        <end position="160"/>
    </location>
</feature>
<feature type="compositionally biased region" description="Polar residues" evidence="1">
    <location>
        <begin position="150"/>
        <end position="159"/>
    </location>
</feature>